<dbReference type="Proteomes" id="UP000011728">
    <property type="component" value="Chromosome"/>
</dbReference>
<dbReference type="PANTHER" id="PTHR43415:SF3">
    <property type="entry name" value="GNAT-FAMILY ACETYLTRANSFERASE"/>
    <property type="match status" value="1"/>
</dbReference>
<dbReference type="CDD" id="cd04301">
    <property type="entry name" value="NAT_SF"/>
    <property type="match status" value="1"/>
</dbReference>
<dbReference type="AlphaFoldDB" id="M1MDP6"/>
<gene>
    <name evidence="2" type="ORF">Cspa_c07300</name>
</gene>
<dbReference type="InterPro" id="IPR000182">
    <property type="entry name" value="GNAT_dom"/>
</dbReference>
<keyword evidence="3" id="KW-1185">Reference proteome</keyword>
<dbReference type="PANTHER" id="PTHR43415">
    <property type="entry name" value="SPERMIDINE N(1)-ACETYLTRANSFERASE"/>
    <property type="match status" value="1"/>
</dbReference>
<evidence type="ECO:0000313" key="3">
    <source>
        <dbReference type="Proteomes" id="UP000011728"/>
    </source>
</evidence>
<dbReference type="GO" id="GO:0016747">
    <property type="term" value="F:acyltransferase activity, transferring groups other than amino-acyl groups"/>
    <property type="evidence" value="ECO:0007669"/>
    <property type="project" value="InterPro"/>
</dbReference>
<dbReference type="InterPro" id="IPR016181">
    <property type="entry name" value="Acyl_CoA_acyltransferase"/>
</dbReference>
<dbReference type="PATRIC" id="fig|931276.5.peg.688"/>
<dbReference type="Pfam" id="PF00583">
    <property type="entry name" value="Acetyltransf_1"/>
    <property type="match status" value="1"/>
</dbReference>
<name>M1MDP6_9CLOT</name>
<dbReference type="Gene3D" id="3.40.630.30">
    <property type="match status" value="1"/>
</dbReference>
<dbReference type="STRING" id="36745.CLSAP_07760"/>
<dbReference type="OrthoDB" id="948250at2"/>
<proteinExistence type="predicted"/>
<evidence type="ECO:0000313" key="2">
    <source>
        <dbReference type="EMBL" id="AGF54513.1"/>
    </source>
</evidence>
<organism evidence="2 3">
    <name type="scientific">Clostridium saccharoperbutylacetonicum N1-4(HMT)</name>
    <dbReference type="NCBI Taxonomy" id="931276"/>
    <lineage>
        <taxon>Bacteria</taxon>
        <taxon>Bacillati</taxon>
        <taxon>Bacillota</taxon>
        <taxon>Clostridia</taxon>
        <taxon>Eubacteriales</taxon>
        <taxon>Clostridiaceae</taxon>
        <taxon>Clostridium</taxon>
    </lineage>
</organism>
<dbReference type="RefSeq" id="WP_015390839.1">
    <property type="nucleotide sequence ID" value="NC_020291.1"/>
</dbReference>
<accession>M1MDP6</accession>
<dbReference type="EMBL" id="CP004121">
    <property type="protein sequence ID" value="AGF54513.1"/>
    <property type="molecule type" value="Genomic_DNA"/>
</dbReference>
<dbReference type="SUPFAM" id="SSF55729">
    <property type="entry name" value="Acyl-CoA N-acyltransferases (Nat)"/>
    <property type="match status" value="1"/>
</dbReference>
<dbReference type="KEGG" id="csr:Cspa_c07300"/>
<dbReference type="PROSITE" id="PS51186">
    <property type="entry name" value="GNAT"/>
    <property type="match status" value="1"/>
</dbReference>
<protein>
    <submittedName>
        <fullName evidence="2">GCN5-related N-acetyltransferase</fullName>
    </submittedName>
</protein>
<sequence>MVVRKAKLEDANNLLSMLLALDKETKYMLLEPDERNNDVSRVEGMIQQSINGGNLLLVSGEGNNIVGFLSAQRGILKRINHTAYIVVGIREFQRGKGIGSKFFSELDLWAKENSIIRLELTVMCPNIVAKHLYEKNGFEVEGIKKKSMLVDGEYVDEFYMAKLYL</sequence>
<keyword evidence="2" id="KW-0808">Transferase</keyword>
<evidence type="ECO:0000259" key="1">
    <source>
        <dbReference type="PROSITE" id="PS51186"/>
    </source>
</evidence>
<feature type="domain" description="N-acetyltransferase" evidence="1">
    <location>
        <begin position="1"/>
        <end position="165"/>
    </location>
</feature>
<reference evidence="2 3" key="1">
    <citation type="submission" date="2013-02" db="EMBL/GenBank/DDBJ databases">
        <title>Genome sequence of Clostridium saccharoperbutylacetonicum N1-4(HMT).</title>
        <authorList>
            <person name="Poehlein A."/>
            <person name="Daniel R."/>
        </authorList>
    </citation>
    <scope>NUCLEOTIDE SEQUENCE [LARGE SCALE GENOMIC DNA]</scope>
    <source>
        <strain evidence="3">N1-4(HMT)</strain>
    </source>
</reference>
<dbReference type="HOGENOM" id="CLU_013985_19_1_9"/>
<dbReference type="eggNOG" id="COG0456">
    <property type="taxonomic scope" value="Bacteria"/>
</dbReference>